<keyword evidence="3" id="KW-1185">Reference proteome</keyword>
<gene>
    <name evidence="2" type="ORF">N0V83_006568</name>
</gene>
<evidence type="ECO:0000313" key="2">
    <source>
        <dbReference type="EMBL" id="KAJ4368212.1"/>
    </source>
</evidence>
<protein>
    <submittedName>
        <fullName evidence="2">Uncharacterized protein</fullName>
    </submittedName>
</protein>
<sequence length="424" mass="47920">MALLHDLSASIWNYISPRKTQQRREKPFKVPAPPSHVKKSLAKRNATPEAKDMSPESLFKIWHTRTPSPQSDVDIDATLLPPSPPTSAQQSLADLEGDTLIPSSPLSPSYDKAGASADEVDANEDTMVVDDGTYMNLHKRYNIDQERKRRYKQGRELRDAGWSEDAVFLFQKLGMRGFEPILPIDWIDDFETLPEDLFTAKLDKAFIKPAYGTDYHGKCNYILMSIVEAANKSIAQVALSNLFDLGSLARDAWHTRAPRRTPAYQIKRAVQKYTRWAMKDGGIDHIWPELPLYEIVTWGLNVHSSDGEKRMIEKLGKLHARWREALQTQTAQGELTSAVPGVPTLYGVTASHTVMAFVSYAPPTEENEQPHLRLIAMFDFGKEGYDVWNSLAVAIFVIHCRTRMMQLKESLPEPQLSTDEDPDL</sequence>
<dbReference type="Proteomes" id="UP001140560">
    <property type="component" value="Unassembled WGS sequence"/>
</dbReference>
<dbReference type="AlphaFoldDB" id="A0A9W8Y752"/>
<dbReference type="EMBL" id="JAPEUY010000011">
    <property type="protein sequence ID" value="KAJ4368212.1"/>
    <property type="molecule type" value="Genomic_DNA"/>
</dbReference>
<reference evidence="2" key="1">
    <citation type="submission" date="2022-10" db="EMBL/GenBank/DDBJ databases">
        <title>Tapping the CABI collections for fungal endophytes: first genome assemblies for Collariella, Neodidymelliopsis, Ascochyta clinopodiicola, Didymella pomorum, Didymosphaeria variabile, Neocosmospora piperis and Neocucurbitaria cava.</title>
        <authorList>
            <person name="Hill R."/>
        </authorList>
    </citation>
    <scope>NUCLEOTIDE SEQUENCE</scope>
    <source>
        <strain evidence="2">IMI 356814</strain>
    </source>
</reference>
<accession>A0A9W8Y752</accession>
<feature type="region of interest" description="Disordered" evidence="1">
    <location>
        <begin position="18"/>
        <end position="118"/>
    </location>
</feature>
<name>A0A9W8Y752_9PLEO</name>
<proteinExistence type="predicted"/>
<evidence type="ECO:0000256" key="1">
    <source>
        <dbReference type="SAM" id="MobiDB-lite"/>
    </source>
</evidence>
<organism evidence="2 3">
    <name type="scientific">Neocucurbitaria cava</name>
    <dbReference type="NCBI Taxonomy" id="798079"/>
    <lineage>
        <taxon>Eukaryota</taxon>
        <taxon>Fungi</taxon>
        <taxon>Dikarya</taxon>
        <taxon>Ascomycota</taxon>
        <taxon>Pezizomycotina</taxon>
        <taxon>Dothideomycetes</taxon>
        <taxon>Pleosporomycetidae</taxon>
        <taxon>Pleosporales</taxon>
        <taxon>Pleosporineae</taxon>
        <taxon>Cucurbitariaceae</taxon>
        <taxon>Neocucurbitaria</taxon>
    </lineage>
</organism>
<comment type="caution">
    <text evidence="2">The sequence shown here is derived from an EMBL/GenBank/DDBJ whole genome shotgun (WGS) entry which is preliminary data.</text>
</comment>
<dbReference type="OrthoDB" id="5286775at2759"/>
<evidence type="ECO:0000313" key="3">
    <source>
        <dbReference type="Proteomes" id="UP001140560"/>
    </source>
</evidence>